<feature type="region of interest" description="Disordered" evidence="6">
    <location>
        <begin position="575"/>
        <end position="648"/>
    </location>
</feature>
<dbReference type="AlphaFoldDB" id="A0A078A2D9"/>
<feature type="domain" description="Histone-binding protein RBBP4-like N-terminal" evidence="7">
    <location>
        <begin position="137"/>
        <end position="234"/>
    </location>
</feature>
<protein>
    <submittedName>
        <fullName evidence="8">Glutamate-rich wd repeat-containing protein 1</fullName>
    </submittedName>
</protein>
<feature type="compositionally biased region" description="Basic and acidic residues" evidence="6">
    <location>
        <begin position="26"/>
        <end position="38"/>
    </location>
</feature>
<keyword evidence="3" id="KW-0677">Repeat</keyword>
<dbReference type="PROSITE" id="PS50082">
    <property type="entry name" value="WD_REPEATS_2"/>
    <property type="match status" value="3"/>
</dbReference>
<accession>A0A078A2D9</accession>
<evidence type="ECO:0000256" key="2">
    <source>
        <dbReference type="ARBA" id="ARBA00022574"/>
    </source>
</evidence>
<feature type="repeat" description="WD" evidence="5">
    <location>
        <begin position="478"/>
        <end position="513"/>
    </location>
</feature>
<evidence type="ECO:0000259" key="7">
    <source>
        <dbReference type="Pfam" id="PF12265"/>
    </source>
</evidence>
<evidence type="ECO:0000256" key="6">
    <source>
        <dbReference type="SAM" id="MobiDB-lite"/>
    </source>
</evidence>
<feature type="repeat" description="WD" evidence="5">
    <location>
        <begin position="424"/>
        <end position="459"/>
    </location>
</feature>
<feature type="compositionally biased region" description="Basic and acidic residues" evidence="6">
    <location>
        <begin position="630"/>
        <end position="639"/>
    </location>
</feature>
<dbReference type="Pfam" id="PF12265">
    <property type="entry name" value="CAF1C_H4-bd"/>
    <property type="match status" value="1"/>
</dbReference>
<name>A0A078A2D9_STYLE</name>
<proteinExistence type="predicted"/>
<dbReference type="PANTHER" id="PTHR45903">
    <property type="entry name" value="GLUTAMATE-RICH WD REPEAT-CONTAINING PROTEIN 1"/>
    <property type="match status" value="1"/>
</dbReference>
<dbReference type="InterPro" id="IPR051972">
    <property type="entry name" value="Glutamate-rich_WD_repeat"/>
</dbReference>
<dbReference type="GO" id="GO:0042254">
    <property type="term" value="P:ribosome biogenesis"/>
    <property type="evidence" value="ECO:0007669"/>
    <property type="project" value="TreeGrafter"/>
</dbReference>
<dbReference type="Gene3D" id="2.130.10.10">
    <property type="entry name" value="YVTN repeat-like/Quinoprotein amine dehydrogenase"/>
    <property type="match status" value="1"/>
</dbReference>
<keyword evidence="9" id="KW-1185">Reference proteome</keyword>
<keyword evidence="4" id="KW-0539">Nucleus</keyword>
<evidence type="ECO:0000313" key="9">
    <source>
        <dbReference type="Proteomes" id="UP000039865"/>
    </source>
</evidence>
<dbReference type="InterPro" id="IPR019775">
    <property type="entry name" value="WD40_repeat_CS"/>
</dbReference>
<dbReference type="PROSITE" id="PS00678">
    <property type="entry name" value="WD_REPEATS_1"/>
    <property type="match status" value="1"/>
</dbReference>
<sequence>MESNKANKKRADRDPLNQETVDTNDVDMRDTSEIDSQQRKIVKVKKRAQKQDPEISDEGEGGIVYSEDEFEEEHIVERNEDYGEEDGWEDVDSNQSAEEEDEQMTDTGNTKVKAAASKNPKIKEIWDESKEPLQEGEELVFDNSAYQMLHRAKVEWPCLSIDILLRDRINHHQQNNNWFPDYTHALDPKSMIKDKKGNMIHKHDKFPYTVYFCAGAQTTKKSDQRIYAMKWSEMCRTLKDDDEVNEDESDSDAENDKDPVMKFNCVPHKGCVNRIRSMHGTGIVATWNDESEVAIYDISKAIEALDEVPNQEKKKKNEPKGFGGCKLASFKHNDEGYALDWSSLTWGRLASGGCNSQINLYIPSDETCSSFVKETQVGLQGHRKSVEDVQFSPSQENVLASCSVDQTVKLWDLRATAMKAQLSFRAHDCDVNVISWNSNTKFLLASGDDKGEFRIWDLRMLRPQDGVEQKNFDSITRIRWHTQAITSLQFQPGEESVLAVSSADNKLTLWDFSVEVDETAQNQDEDIPPQLMFLHQGQQNMKELRFHPYYKEMIVTTAEDSYNIFRPNLDPVEDDLVNPVAESDPNSNEESKASDVTAASHKPQNYYVNSDDEEEEEKRMVKTAIKLNKQRTDNKEKKSKDGKRRKIE</sequence>
<evidence type="ECO:0000256" key="5">
    <source>
        <dbReference type="PROSITE-ProRule" id="PRU00221"/>
    </source>
</evidence>
<dbReference type="Pfam" id="PF00400">
    <property type="entry name" value="WD40"/>
    <property type="match status" value="3"/>
</dbReference>
<dbReference type="InParanoid" id="A0A078A2D9"/>
<dbReference type="SUPFAM" id="SSF50978">
    <property type="entry name" value="WD40 repeat-like"/>
    <property type="match status" value="1"/>
</dbReference>
<organism evidence="8 9">
    <name type="scientific">Stylonychia lemnae</name>
    <name type="common">Ciliate</name>
    <dbReference type="NCBI Taxonomy" id="5949"/>
    <lineage>
        <taxon>Eukaryota</taxon>
        <taxon>Sar</taxon>
        <taxon>Alveolata</taxon>
        <taxon>Ciliophora</taxon>
        <taxon>Intramacronucleata</taxon>
        <taxon>Spirotrichea</taxon>
        <taxon>Stichotrichia</taxon>
        <taxon>Sporadotrichida</taxon>
        <taxon>Oxytrichidae</taxon>
        <taxon>Stylonychinae</taxon>
        <taxon>Stylonychia</taxon>
    </lineage>
</organism>
<dbReference type="SMART" id="SM00320">
    <property type="entry name" value="WD40"/>
    <property type="match status" value="5"/>
</dbReference>
<comment type="subcellular location">
    <subcellularLocation>
        <location evidence="1">Nucleus</location>
    </subcellularLocation>
</comment>
<evidence type="ECO:0000256" key="4">
    <source>
        <dbReference type="ARBA" id="ARBA00023242"/>
    </source>
</evidence>
<dbReference type="GO" id="GO:0005730">
    <property type="term" value="C:nucleolus"/>
    <property type="evidence" value="ECO:0007669"/>
    <property type="project" value="TreeGrafter"/>
</dbReference>
<feature type="repeat" description="WD" evidence="5">
    <location>
        <begin position="379"/>
        <end position="421"/>
    </location>
</feature>
<gene>
    <name evidence="8" type="primary">Contig1291.g1412</name>
    <name evidence="8" type="ORF">STYLEM_4676</name>
</gene>
<dbReference type="InterPro" id="IPR036322">
    <property type="entry name" value="WD40_repeat_dom_sf"/>
</dbReference>
<dbReference type="InterPro" id="IPR022052">
    <property type="entry name" value="Histone-bd_RBBP4-like_N"/>
</dbReference>
<dbReference type="OMA" id="NDKCRDG"/>
<dbReference type="Proteomes" id="UP000039865">
    <property type="component" value="Unassembled WGS sequence"/>
</dbReference>
<dbReference type="PROSITE" id="PS50294">
    <property type="entry name" value="WD_REPEATS_REGION"/>
    <property type="match status" value="3"/>
</dbReference>
<evidence type="ECO:0000313" key="8">
    <source>
        <dbReference type="EMBL" id="CDW75683.1"/>
    </source>
</evidence>
<evidence type="ECO:0000256" key="3">
    <source>
        <dbReference type="ARBA" id="ARBA00022737"/>
    </source>
</evidence>
<dbReference type="PANTHER" id="PTHR45903:SF1">
    <property type="entry name" value="GLUTAMATE-RICH WD REPEAT-CONTAINING PROTEIN 1"/>
    <property type="match status" value="1"/>
</dbReference>
<reference evidence="8 9" key="1">
    <citation type="submission" date="2014-06" db="EMBL/GenBank/DDBJ databases">
        <authorList>
            <person name="Swart Estienne"/>
        </authorList>
    </citation>
    <scope>NUCLEOTIDE SEQUENCE [LARGE SCALE GENOMIC DNA]</scope>
    <source>
        <strain evidence="8 9">130c</strain>
    </source>
</reference>
<dbReference type="InterPro" id="IPR015943">
    <property type="entry name" value="WD40/YVTN_repeat-like_dom_sf"/>
</dbReference>
<dbReference type="EMBL" id="CCKQ01004529">
    <property type="protein sequence ID" value="CDW75683.1"/>
    <property type="molecule type" value="Genomic_DNA"/>
</dbReference>
<dbReference type="OrthoDB" id="2161379at2759"/>
<keyword evidence="2 5" id="KW-0853">WD repeat</keyword>
<feature type="region of interest" description="Disordered" evidence="6">
    <location>
        <begin position="1"/>
        <end position="117"/>
    </location>
</feature>
<feature type="compositionally biased region" description="Acidic residues" evidence="6">
    <location>
        <begin position="54"/>
        <end position="72"/>
    </location>
</feature>
<dbReference type="InterPro" id="IPR001680">
    <property type="entry name" value="WD40_rpt"/>
</dbReference>
<feature type="compositionally biased region" description="Acidic residues" evidence="6">
    <location>
        <begin position="82"/>
        <end position="104"/>
    </location>
</feature>
<evidence type="ECO:0000256" key="1">
    <source>
        <dbReference type="ARBA" id="ARBA00004123"/>
    </source>
</evidence>
<dbReference type="FunCoup" id="A0A078A2D9">
    <property type="interactions" value="427"/>
</dbReference>